<dbReference type="OMA" id="REPPADC"/>
<organism evidence="5 6">
    <name type="scientific">Armillaria ostoyae</name>
    <name type="common">Armillaria root rot fungus</name>
    <dbReference type="NCBI Taxonomy" id="47428"/>
    <lineage>
        <taxon>Eukaryota</taxon>
        <taxon>Fungi</taxon>
        <taxon>Dikarya</taxon>
        <taxon>Basidiomycota</taxon>
        <taxon>Agaricomycotina</taxon>
        <taxon>Agaricomycetes</taxon>
        <taxon>Agaricomycetidae</taxon>
        <taxon>Agaricales</taxon>
        <taxon>Marasmiineae</taxon>
        <taxon>Physalacriaceae</taxon>
        <taxon>Armillaria</taxon>
    </lineage>
</organism>
<evidence type="ECO:0000313" key="6">
    <source>
        <dbReference type="Proteomes" id="UP000219338"/>
    </source>
</evidence>
<dbReference type="STRING" id="47428.A0A284QXC4"/>
<dbReference type="Pfam" id="PF01476">
    <property type="entry name" value="LysM"/>
    <property type="match status" value="3"/>
</dbReference>
<dbReference type="GO" id="GO:0008061">
    <property type="term" value="F:chitin binding"/>
    <property type="evidence" value="ECO:0007669"/>
    <property type="project" value="UniProtKB-KW"/>
</dbReference>
<evidence type="ECO:0000259" key="4">
    <source>
        <dbReference type="PROSITE" id="PS51782"/>
    </source>
</evidence>
<accession>A0A284QXC4</accession>
<evidence type="ECO:0000256" key="3">
    <source>
        <dbReference type="SAM" id="SignalP"/>
    </source>
</evidence>
<feature type="domain" description="LysM" evidence="4">
    <location>
        <begin position="163"/>
        <end position="209"/>
    </location>
</feature>
<dbReference type="PROSITE" id="PS51782">
    <property type="entry name" value="LYSM"/>
    <property type="match status" value="4"/>
</dbReference>
<feature type="domain" description="LysM" evidence="4">
    <location>
        <begin position="27"/>
        <end position="73"/>
    </location>
</feature>
<evidence type="ECO:0000313" key="5">
    <source>
        <dbReference type="EMBL" id="SJL01085.1"/>
    </source>
</evidence>
<feature type="signal peptide" evidence="3">
    <location>
        <begin position="1"/>
        <end position="20"/>
    </location>
</feature>
<dbReference type="SUPFAM" id="SSF54106">
    <property type="entry name" value="LysM domain"/>
    <property type="match status" value="3"/>
</dbReference>
<keyword evidence="1" id="KW-0147">Chitin-binding</keyword>
<feature type="domain" description="LysM" evidence="4">
    <location>
        <begin position="82"/>
        <end position="128"/>
    </location>
</feature>
<proteinExistence type="predicted"/>
<feature type="chain" id="PRO_5012673391" description="LysM domain-containing protein" evidence="3">
    <location>
        <begin position="21"/>
        <end position="277"/>
    </location>
</feature>
<dbReference type="AlphaFoldDB" id="A0A284QXC4"/>
<keyword evidence="2" id="KW-0843">Virulence</keyword>
<gene>
    <name evidence="5" type="ORF">ARMOST_04401</name>
</gene>
<name>A0A284QXC4_ARMOS</name>
<sequence length="277" mass="29245">MFILSGLALFISAGFHFSAAQVANCARNYTVHLGDTCDAISAAHNSSTYQLASVNTNIDVGCTNLALGEVLCLGITGQDCTDTYVVASGDNCVAIAAAEGTTYDILLANNLNVDATCANIYPGEVLCVAPADVSQDMFFTSTFALLLTAILNLGAAQECAPGRDYTVVAGDTCDSICAAQGVSNFQLTYVNPEIDDNCDNLQPGQVLCLGTVGHDCTETHLVVDGDTCDSITDAEGIRRGVFMCNNWNLVWDCTNLEIGYVVCVAAELMNYMPCPYN</sequence>
<feature type="domain" description="LysM" evidence="4">
    <location>
        <begin position="218"/>
        <end position="264"/>
    </location>
</feature>
<evidence type="ECO:0000256" key="1">
    <source>
        <dbReference type="ARBA" id="ARBA00022669"/>
    </source>
</evidence>
<reference evidence="6" key="1">
    <citation type="journal article" date="2017" name="Nat. Ecol. Evol.">
        <title>Genome expansion and lineage-specific genetic innovations in the forest pathogenic fungi Armillaria.</title>
        <authorList>
            <person name="Sipos G."/>
            <person name="Prasanna A.N."/>
            <person name="Walter M.C."/>
            <person name="O'Connor E."/>
            <person name="Balint B."/>
            <person name="Krizsan K."/>
            <person name="Kiss B."/>
            <person name="Hess J."/>
            <person name="Varga T."/>
            <person name="Slot J."/>
            <person name="Riley R."/>
            <person name="Boka B."/>
            <person name="Rigling D."/>
            <person name="Barry K."/>
            <person name="Lee J."/>
            <person name="Mihaltcheva S."/>
            <person name="LaButti K."/>
            <person name="Lipzen A."/>
            <person name="Waldron R."/>
            <person name="Moloney N.M."/>
            <person name="Sperisen C."/>
            <person name="Kredics L."/>
            <person name="Vagvoelgyi C."/>
            <person name="Patrignani A."/>
            <person name="Fitzpatrick D."/>
            <person name="Nagy I."/>
            <person name="Doyle S."/>
            <person name="Anderson J.B."/>
            <person name="Grigoriev I.V."/>
            <person name="Gueldener U."/>
            <person name="Muensterkoetter M."/>
            <person name="Nagy L.G."/>
        </authorList>
    </citation>
    <scope>NUCLEOTIDE SEQUENCE [LARGE SCALE GENOMIC DNA]</scope>
    <source>
        <strain evidence="6">C18/9</strain>
    </source>
</reference>
<dbReference type="OrthoDB" id="5985073at2759"/>
<keyword evidence="3" id="KW-0732">Signal</keyword>
<keyword evidence="6" id="KW-1185">Reference proteome</keyword>
<dbReference type="InterPro" id="IPR052210">
    <property type="entry name" value="LysM1-like"/>
</dbReference>
<dbReference type="InterPro" id="IPR036779">
    <property type="entry name" value="LysM_dom_sf"/>
</dbReference>
<dbReference type="Proteomes" id="UP000219338">
    <property type="component" value="Unassembled WGS sequence"/>
</dbReference>
<dbReference type="PANTHER" id="PTHR34997:SF1">
    <property type="entry name" value="PEPTIDOGLYCAN-BINDING LYSIN DOMAIN"/>
    <property type="match status" value="1"/>
</dbReference>
<dbReference type="Gene3D" id="3.10.350.10">
    <property type="entry name" value="LysM domain"/>
    <property type="match status" value="4"/>
</dbReference>
<dbReference type="CDD" id="cd00118">
    <property type="entry name" value="LysM"/>
    <property type="match status" value="3"/>
</dbReference>
<evidence type="ECO:0000256" key="2">
    <source>
        <dbReference type="ARBA" id="ARBA00023026"/>
    </source>
</evidence>
<dbReference type="EMBL" id="FUEG01000003">
    <property type="protein sequence ID" value="SJL01085.1"/>
    <property type="molecule type" value="Genomic_DNA"/>
</dbReference>
<dbReference type="InterPro" id="IPR018392">
    <property type="entry name" value="LysM"/>
</dbReference>
<dbReference type="PANTHER" id="PTHR34997">
    <property type="entry name" value="AM15"/>
    <property type="match status" value="1"/>
</dbReference>
<dbReference type="SMART" id="SM00257">
    <property type="entry name" value="LysM"/>
    <property type="match status" value="4"/>
</dbReference>
<protein>
    <recommendedName>
        <fullName evidence="4">LysM domain-containing protein</fullName>
    </recommendedName>
</protein>